<evidence type="ECO:0000313" key="3">
    <source>
        <dbReference type="Proteomes" id="UP000822993"/>
    </source>
</evidence>
<evidence type="ECO:0000313" key="2">
    <source>
        <dbReference type="EMBL" id="MBE7700452.1"/>
    </source>
</evidence>
<proteinExistence type="predicted"/>
<reference evidence="2 3" key="1">
    <citation type="submission" date="2020-08" db="EMBL/GenBank/DDBJ databases">
        <title>A Genomic Blueprint of the Chicken Gut Microbiome.</title>
        <authorList>
            <person name="Gilroy R."/>
            <person name="Ravi A."/>
            <person name="Getino M."/>
            <person name="Pursley I."/>
            <person name="Horton D.L."/>
            <person name="Alikhan N.-F."/>
            <person name="Baker D."/>
            <person name="Gharbi K."/>
            <person name="Hall N."/>
            <person name="Watson M."/>
            <person name="Adriaenssens E.M."/>
            <person name="Foster-Nyarko E."/>
            <person name="Jarju S."/>
            <person name="Secka A."/>
            <person name="Antonio M."/>
            <person name="Oren A."/>
            <person name="Chaudhuri R."/>
            <person name="La Ragione R.M."/>
            <person name="Hildebrand F."/>
            <person name="Pallen M.J."/>
        </authorList>
    </citation>
    <scope>NUCLEOTIDE SEQUENCE [LARGE SCALE GENOMIC DNA]</scope>
    <source>
        <strain evidence="2 3">Sa1BUA8</strain>
    </source>
</reference>
<accession>A0A9D5UH47</accession>
<dbReference type="RefSeq" id="WP_193719727.1">
    <property type="nucleotide sequence ID" value="NZ_JACSPN010000009.1"/>
</dbReference>
<evidence type="ECO:0000259" key="1">
    <source>
        <dbReference type="Pfam" id="PF18029"/>
    </source>
</evidence>
<dbReference type="Gene3D" id="3.10.180.10">
    <property type="entry name" value="2,3-Dihydroxybiphenyl 1,2-Dioxygenase, domain 1"/>
    <property type="match status" value="1"/>
</dbReference>
<feature type="domain" description="Glyoxalase-like" evidence="1">
    <location>
        <begin position="6"/>
        <end position="139"/>
    </location>
</feature>
<protein>
    <submittedName>
        <fullName evidence="2">VOC family protein</fullName>
    </submittedName>
</protein>
<sequence length="140" mass="15448">MARTVQITFDAADPRALAAFWCEALGYVAQPPPDGFDDWEAAMASWGMSPDRFNAFAAIVDPDGVGPRIFVQQVPEGKTAKNRMHIDVGVDGQGDERVRNVRSHTQHLVSLGATVLQEMDEDGEFWIVLQDPEGNEFCVQ</sequence>
<organism evidence="2 3">
    <name type="scientific">Oerskovia douganii</name>
    <dbReference type="NCBI Taxonomy" id="2762210"/>
    <lineage>
        <taxon>Bacteria</taxon>
        <taxon>Bacillati</taxon>
        <taxon>Actinomycetota</taxon>
        <taxon>Actinomycetes</taxon>
        <taxon>Micrococcales</taxon>
        <taxon>Cellulomonadaceae</taxon>
        <taxon>Oerskovia</taxon>
    </lineage>
</organism>
<dbReference type="SUPFAM" id="SSF54593">
    <property type="entry name" value="Glyoxalase/Bleomycin resistance protein/Dihydroxybiphenyl dioxygenase"/>
    <property type="match status" value="1"/>
</dbReference>
<dbReference type="Pfam" id="PF18029">
    <property type="entry name" value="Glyoxalase_6"/>
    <property type="match status" value="1"/>
</dbReference>
<dbReference type="Proteomes" id="UP000822993">
    <property type="component" value="Unassembled WGS sequence"/>
</dbReference>
<dbReference type="InterPro" id="IPR029068">
    <property type="entry name" value="Glyas_Bleomycin-R_OHBP_Dase"/>
</dbReference>
<dbReference type="AlphaFoldDB" id="A0A9D5UH47"/>
<dbReference type="InterPro" id="IPR041581">
    <property type="entry name" value="Glyoxalase_6"/>
</dbReference>
<dbReference type="EMBL" id="JACSPN010000009">
    <property type="protein sequence ID" value="MBE7700452.1"/>
    <property type="molecule type" value="Genomic_DNA"/>
</dbReference>
<name>A0A9D5UH47_9CELL</name>
<keyword evidence="3" id="KW-1185">Reference proteome</keyword>
<gene>
    <name evidence="2" type="ORF">H9623_09065</name>
</gene>
<dbReference type="PANTHER" id="PTHR35908">
    <property type="entry name" value="HYPOTHETICAL FUSION PROTEIN"/>
    <property type="match status" value="1"/>
</dbReference>
<dbReference type="CDD" id="cd06587">
    <property type="entry name" value="VOC"/>
    <property type="match status" value="1"/>
</dbReference>
<comment type="caution">
    <text evidence="2">The sequence shown here is derived from an EMBL/GenBank/DDBJ whole genome shotgun (WGS) entry which is preliminary data.</text>
</comment>
<dbReference type="PANTHER" id="PTHR35908:SF1">
    <property type="entry name" value="CONSERVED PROTEIN"/>
    <property type="match status" value="1"/>
</dbReference>